<reference evidence="1 2" key="1">
    <citation type="journal article" date="2013" name="Genome Announc.">
        <title>Complete Genome Sequence of the Porcine Strain Brachyspira pilosicoli P43/6/78(T.).</title>
        <authorList>
            <person name="Lin C."/>
            <person name="den Bakker H.C."/>
            <person name="Suzuki H."/>
            <person name="Lefebure T."/>
            <person name="Ponnala L."/>
            <person name="Sun Q."/>
            <person name="Stanhope M.J."/>
            <person name="Wiedmann M."/>
            <person name="Duhamel G.E."/>
        </authorList>
    </citation>
    <scope>NUCLEOTIDE SEQUENCE [LARGE SCALE GENOMIC DNA]</scope>
    <source>
        <strain evidence="1 2">P43/6/78</strain>
    </source>
</reference>
<gene>
    <name evidence="1" type="ORF">BPP43_09145</name>
</gene>
<dbReference type="AlphaFoldDB" id="A0A3B6VPX3"/>
<protein>
    <submittedName>
        <fullName evidence="1">Uncharacterized protein</fullName>
    </submittedName>
</protein>
<proteinExistence type="predicted"/>
<dbReference type="EMBL" id="CP002873">
    <property type="protein sequence ID" value="AGA67014.1"/>
    <property type="molecule type" value="Genomic_DNA"/>
</dbReference>
<evidence type="ECO:0000313" key="2">
    <source>
        <dbReference type="Proteomes" id="UP000010793"/>
    </source>
</evidence>
<organism evidence="1 2">
    <name type="scientific">Brachyspira pilosicoli P43/6/78</name>
    <dbReference type="NCBI Taxonomy" id="1042417"/>
    <lineage>
        <taxon>Bacteria</taxon>
        <taxon>Pseudomonadati</taxon>
        <taxon>Spirochaetota</taxon>
        <taxon>Spirochaetia</taxon>
        <taxon>Brachyspirales</taxon>
        <taxon>Brachyspiraceae</taxon>
        <taxon>Brachyspira</taxon>
    </lineage>
</organism>
<accession>A0A3B6VPX3</accession>
<name>A0A3B6VPX3_BRAPL</name>
<dbReference type="Proteomes" id="UP000010793">
    <property type="component" value="Chromosome"/>
</dbReference>
<sequence length="38" mass="4380">MTLDFTDENNCKFNFKFTYTDGSGGFYPGTLVNYTKNK</sequence>
<evidence type="ECO:0000313" key="1">
    <source>
        <dbReference type="EMBL" id="AGA67014.1"/>
    </source>
</evidence>
<keyword evidence="2" id="KW-1185">Reference proteome</keyword>
<dbReference type="KEGG" id="bpip:BPP43_09145"/>